<dbReference type="InterPro" id="IPR027417">
    <property type="entry name" value="P-loop_NTPase"/>
</dbReference>
<dbReference type="RefSeq" id="WP_097064343.1">
    <property type="nucleotide sequence ID" value="NZ_OBMI01000003.1"/>
</dbReference>
<evidence type="ECO:0000313" key="2">
    <source>
        <dbReference type="Proteomes" id="UP000219494"/>
    </source>
</evidence>
<proteinExistence type="predicted"/>
<name>A0A285R0L1_9SPHN</name>
<dbReference type="SUPFAM" id="SSF53795">
    <property type="entry name" value="PEP carboxykinase-like"/>
    <property type="match status" value="1"/>
</dbReference>
<dbReference type="Gene3D" id="3.40.50.300">
    <property type="entry name" value="P-loop containing nucleotide triphosphate hydrolases"/>
    <property type="match status" value="1"/>
</dbReference>
<reference evidence="1 2" key="1">
    <citation type="submission" date="2017-07" db="EMBL/GenBank/DDBJ databases">
        <authorList>
            <person name="Sun Z.S."/>
            <person name="Albrecht U."/>
            <person name="Echele G."/>
            <person name="Lee C.C."/>
        </authorList>
    </citation>
    <scope>NUCLEOTIDE SEQUENCE [LARGE SCALE GENOMIC DNA]</scope>
    <source>
        <strain evidence="1 2">CGMCC 1.12672</strain>
    </source>
</reference>
<evidence type="ECO:0000313" key="1">
    <source>
        <dbReference type="EMBL" id="SOB87318.1"/>
    </source>
</evidence>
<organism evidence="1 2">
    <name type="scientific">Sphingomonas guangdongensis</name>
    <dbReference type="NCBI Taxonomy" id="1141890"/>
    <lineage>
        <taxon>Bacteria</taxon>
        <taxon>Pseudomonadati</taxon>
        <taxon>Pseudomonadota</taxon>
        <taxon>Alphaproteobacteria</taxon>
        <taxon>Sphingomonadales</taxon>
        <taxon>Sphingomonadaceae</taxon>
        <taxon>Sphingomonas</taxon>
    </lineage>
</organism>
<dbReference type="AlphaFoldDB" id="A0A285R0L1"/>
<evidence type="ECO:0008006" key="3">
    <source>
        <dbReference type="Google" id="ProtNLM"/>
    </source>
</evidence>
<keyword evidence="2" id="KW-1185">Reference proteome</keyword>
<protein>
    <recommendedName>
        <fullName evidence="3">Hpr(Ser) kinase/phosphatase</fullName>
    </recommendedName>
</protein>
<sequence length="304" mass="32162">MPALPRYACFDFTFDTDVPLGELREAAADDVRPIVRIRHGNVPAGLEGAGAAEYGVSAAGSRALLDVPETARYLVESGERITVATCPDASPRNVRLFLLGSALGILAYQRGLLPLHANAVVVDGGAHAFSGPSGAGKSTLAAHFAKAGLEVLCDDVCTLSFDASGAALAWPGLPRVKLWADAASALGHDPAALEQAIEGQAKYHVPIAGARRDTAVPLRRLYLLARAGEGEAGTITRLTGAAAMAAVLENSYRHEYLDVLGVRAWHFARAAAMLRHVEVWQVRRPWGFGVFEEAASRLAAHLRS</sequence>
<dbReference type="Proteomes" id="UP000219494">
    <property type="component" value="Unassembled WGS sequence"/>
</dbReference>
<gene>
    <name evidence="1" type="ORF">SAMN06297144_2448</name>
</gene>
<dbReference type="EMBL" id="OBMI01000003">
    <property type="protein sequence ID" value="SOB87318.1"/>
    <property type="molecule type" value="Genomic_DNA"/>
</dbReference>
<accession>A0A285R0L1</accession>
<dbReference type="OrthoDB" id="3213869at2"/>